<dbReference type="RefSeq" id="WP_075277141.1">
    <property type="nucleotide sequence ID" value="NZ_CP016908.1"/>
</dbReference>
<feature type="region of interest" description="Disordered" evidence="1">
    <location>
        <begin position="92"/>
        <end position="111"/>
    </location>
</feature>
<sequence>MLYGVALEPLLLDPLRCLAVVCVERLLLRATAYHHQERGLQYAMQAVGRTEESSLDVLLLYVKALYCSATASVAKGTFSSMVTTAFVKELTAQGKAESGGKSQRQGDGREK</sequence>
<evidence type="ECO:0000313" key="2">
    <source>
        <dbReference type="EMBL" id="APS00474.1"/>
    </source>
</evidence>
<dbReference type="AlphaFoldDB" id="A0A1L6MY46"/>
<gene>
    <name evidence="2" type="ORF">BCY86_07140</name>
</gene>
<reference evidence="2 3" key="1">
    <citation type="submission" date="2016-08" db="EMBL/GenBank/DDBJ databases">
        <title>Identification and validation of antigenic proteins from Pajaroellobacter abortibovis using de-novo genome sequence assembly and reverse vaccinology.</title>
        <authorList>
            <person name="Welly B.T."/>
            <person name="Miller M.R."/>
            <person name="Stott J.L."/>
            <person name="Blanchard M.T."/>
            <person name="Islas-Trejo A.D."/>
            <person name="O'Rourke S.M."/>
            <person name="Young A.E."/>
            <person name="Medrano J.F."/>
            <person name="Van Eenennaam A.L."/>
        </authorList>
    </citation>
    <scope>NUCLEOTIDE SEQUENCE [LARGE SCALE GENOMIC DNA]</scope>
    <source>
        <strain evidence="2 3">BTF92-0548A/99-0131</strain>
    </source>
</reference>
<keyword evidence="3" id="KW-1185">Reference proteome</keyword>
<dbReference type="EMBL" id="CP016908">
    <property type="protein sequence ID" value="APS00474.1"/>
    <property type="molecule type" value="Genomic_DNA"/>
</dbReference>
<protein>
    <submittedName>
        <fullName evidence="2">Uncharacterized protein</fullName>
    </submittedName>
</protein>
<dbReference type="KEGG" id="pabo:BCY86_07140"/>
<organism evidence="2 3">
    <name type="scientific">Pajaroellobacter abortibovis</name>
    <dbReference type="NCBI Taxonomy" id="1882918"/>
    <lineage>
        <taxon>Bacteria</taxon>
        <taxon>Pseudomonadati</taxon>
        <taxon>Myxococcota</taxon>
        <taxon>Polyangia</taxon>
        <taxon>Polyangiales</taxon>
        <taxon>Polyangiaceae</taxon>
    </lineage>
</organism>
<name>A0A1L6MY46_9BACT</name>
<evidence type="ECO:0000313" key="3">
    <source>
        <dbReference type="Proteomes" id="UP000185544"/>
    </source>
</evidence>
<evidence type="ECO:0000256" key="1">
    <source>
        <dbReference type="SAM" id="MobiDB-lite"/>
    </source>
</evidence>
<proteinExistence type="predicted"/>
<accession>A0A1L6MY46</accession>
<dbReference type="Proteomes" id="UP000185544">
    <property type="component" value="Chromosome"/>
</dbReference>